<dbReference type="Pfam" id="PF04233">
    <property type="entry name" value="Phage_Mu_F"/>
    <property type="match status" value="1"/>
</dbReference>
<dbReference type="Proteomes" id="UP000261079">
    <property type="component" value="Unassembled WGS sequence"/>
</dbReference>
<dbReference type="RefSeq" id="WP_117535128.1">
    <property type="nucleotide sequence ID" value="NZ_QVEZ01000001.1"/>
</dbReference>
<evidence type="ECO:0000259" key="1">
    <source>
        <dbReference type="Pfam" id="PF04233"/>
    </source>
</evidence>
<organism evidence="2 3">
    <name type="scientific">Faecalibacterium prausnitzii</name>
    <dbReference type="NCBI Taxonomy" id="853"/>
    <lineage>
        <taxon>Bacteria</taxon>
        <taxon>Bacillati</taxon>
        <taxon>Bacillota</taxon>
        <taxon>Clostridia</taxon>
        <taxon>Eubacteriales</taxon>
        <taxon>Oscillospiraceae</taxon>
        <taxon>Faecalibacterium</taxon>
    </lineage>
</organism>
<name>A0A3E2VBF3_9FIRM</name>
<dbReference type="EMBL" id="QVEZ01000001">
    <property type="protein sequence ID" value="RGC07459.1"/>
    <property type="molecule type" value="Genomic_DNA"/>
</dbReference>
<dbReference type="AlphaFoldDB" id="A0A3E2VBF3"/>
<dbReference type="InterPro" id="IPR006528">
    <property type="entry name" value="Phage_head_morphogenesis_dom"/>
</dbReference>
<feature type="domain" description="Phage head morphogenesis" evidence="1">
    <location>
        <begin position="150"/>
        <end position="275"/>
    </location>
</feature>
<reference evidence="2 3" key="1">
    <citation type="submission" date="2018-08" db="EMBL/GenBank/DDBJ databases">
        <title>A genome reference for cultivated species of the human gut microbiota.</title>
        <authorList>
            <person name="Zou Y."/>
            <person name="Xue W."/>
            <person name="Luo G."/>
        </authorList>
    </citation>
    <scope>NUCLEOTIDE SEQUENCE [LARGE SCALE GENOMIC DNA]</scope>
    <source>
        <strain evidence="2 3">AM42-11AC</strain>
    </source>
</reference>
<accession>A0A3E2VBF3</accession>
<protein>
    <recommendedName>
        <fullName evidence="1">Phage head morphogenesis domain-containing protein</fullName>
    </recommendedName>
</protein>
<sequence length="326" mass="36835">MKCLRCGPLIKAIDAYLAKAENDLYEQLTMEGYLKAKESLNTVDEIEEVVTKLLEDNADDLLKELADAIDLETFFKDNWPKFKNKSKLAQDLFDVFHTQFSTIMPTYVEAYVQKTDAELTVTKLTKRTTDWISSWSSDLADIMKLDTETEIEAVLKKGLNDGKSINDVANLIADSGIRSPGYRARRVALTEVLRAHGYAQLESYIQSPAVEEKMWKHTGAYRNDPRQNHVDMDGVRVPKGQPFTLIGADGNTYYPMTPRDICLPPKESVFCHCILQPVVSEEVLGLSLEERQALQAQAIAEDDGEWEKELDAQNKARAGINEEDYT</sequence>
<evidence type="ECO:0000313" key="3">
    <source>
        <dbReference type="Proteomes" id="UP000261079"/>
    </source>
</evidence>
<evidence type="ECO:0000313" key="2">
    <source>
        <dbReference type="EMBL" id="RGC07459.1"/>
    </source>
</evidence>
<gene>
    <name evidence="2" type="ORF">DW905_02495</name>
</gene>
<proteinExistence type="predicted"/>
<comment type="caution">
    <text evidence="2">The sequence shown here is derived from an EMBL/GenBank/DDBJ whole genome shotgun (WGS) entry which is preliminary data.</text>
</comment>